<evidence type="ECO:0000313" key="8">
    <source>
        <dbReference type="EMBL" id="GGK04086.1"/>
    </source>
</evidence>
<evidence type="ECO:0000256" key="4">
    <source>
        <dbReference type="ARBA" id="ARBA00023186"/>
    </source>
</evidence>
<dbReference type="InterPro" id="IPR027275">
    <property type="entry name" value="PRC-brl_dom"/>
</dbReference>
<dbReference type="Gene3D" id="2.40.30.60">
    <property type="entry name" value="RimM"/>
    <property type="match status" value="1"/>
</dbReference>
<evidence type="ECO:0000313" key="9">
    <source>
        <dbReference type="Proteomes" id="UP000637720"/>
    </source>
</evidence>
<dbReference type="InterPro" id="IPR011961">
    <property type="entry name" value="RimM"/>
</dbReference>
<dbReference type="RefSeq" id="WP_054672099.1">
    <property type="nucleotide sequence ID" value="NZ_BMOF01000039.1"/>
</dbReference>
<comment type="function">
    <text evidence="5">An accessory protein needed during the final step in the assembly of 30S ribosomal subunit, possibly for assembly of the head region. Essential for efficient processing of 16S rRNA. May be needed both before and after RbfA during the maturation of 16S rRNA. It has affinity for free ribosomal 30S subunits but not for 70S ribosomes.</text>
</comment>
<dbReference type="SUPFAM" id="SSF50346">
    <property type="entry name" value="PRC-barrel domain"/>
    <property type="match status" value="1"/>
</dbReference>
<dbReference type="Pfam" id="PF01782">
    <property type="entry name" value="RimM"/>
    <property type="match status" value="1"/>
</dbReference>
<dbReference type="HAMAP" id="MF_00014">
    <property type="entry name" value="Ribosome_mat_RimM"/>
    <property type="match status" value="1"/>
</dbReference>
<feature type="domain" description="RimM N-terminal" evidence="6">
    <location>
        <begin position="8"/>
        <end position="91"/>
    </location>
</feature>
<dbReference type="InterPro" id="IPR011033">
    <property type="entry name" value="PRC_barrel-like_sf"/>
</dbReference>
<dbReference type="InterPro" id="IPR036976">
    <property type="entry name" value="RimM_N_sf"/>
</dbReference>
<dbReference type="Proteomes" id="UP000637720">
    <property type="component" value="Unassembled WGS sequence"/>
</dbReference>
<comment type="caution">
    <text evidence="8">The sequence shown here is derived from an EMBL/GenBank/DDBJ whole genome shotgun (WGS) entry which is preliminary data.</text>
</comment>
<dbReference type="AlphaFoldDB" id="A0A8J3FBC2"/>
<keyword evidence="2 5" id="KW-0690">Ribosome biogenesis</keyword>
<dbReference type="InterPro" id="IPR002676">
    <property type="entry name" value="RimM_N"/>
</dbReference>
<evidence type="ECO:0000259" key="7">
    <source>
        <dbReference type="Pfam" id="PF05239"/>
    </source>
</evidence>
<keyword evidence="1 5" id="KW-0963">Cytoplasm</keyword>
<dbReference type="GO" id="GO:0042274">
    <property type="term" value="P:ribosomal small subunit biogenesis"/>
    <property type="evidence" value="ECO:0007669"/>
    <property type="project" value="UniProtKB-UniRule"/>
</dbReference>
<protein>
    <recommendedName>
        <fullName evidence="5">Ribosome maturation factor RimM</fullName>
    </recommendedName>
</protein>
<dbReference type="Gene3D" id="2.30.30.240">
    <property type="entry name" value="PRC-barrel domain"/>
    <property type="match status" value="1"/>
</dbReference>
<sequence>MAPKRYNVGKLVNTHGIRGEVRVISITDFPEQRYRKGSRLWLSHPDFPQPIELVVESHRRHKQFDLLKFEGYDSINDVEKFKGGMLQVDEADLEPLPEGEYYYHEIIGCTVVTEEGEELGTVKEILSPGANDVWVVKPKDGGKDILIPYIDDVVKDVDVANRRVTVHLLPGLVD</sequence>
<reference evidence="8" key="1">
    <citation type="journal article" date="2014" name="Int. J. Syst. Evol. Microbiol.">
        <title>Complete genome sequence of Corynebacterium casei LMG S-19264T (=DSM 44701T), isolated from a smear-ripened cheese.</title>
        <authorList>
            <consortium name="US DOE Joint Genome Institute (JGI-PGF)"/>
            <person name="Walter F."/>
            <person name="Albersmeier A."/>
            <person name="Kalinowski J."/>
            <person name="Ruckert C."/>
        </authorList>
    </citation>
    <scope>NUCLEOTIDE SEQUENCE</scope>
    <source>
        <strain evidence="8">JCM 14719</strain>
    </source>
</reference>
<gene>
    <name evidence="5 8" type="primary">rimM</name>
    <name evidence="8" type="ORF">GCM10007043_17730</name>
</gene>
<comment type="domain">
    <text evidence="5">The PRC barrel domain binds ribosomal protein uS19.</text>
</comment>
<dbReference type="GO" id="GO:0005737">
    <property type="term" value="C:cytoplasm"/>
    <property type="evidence" value="ECO:0007669"/>
    <property type="project" value="UniProtKB-SubCell"/>
</dbReference>
<comment type="subcellular location">
    <subcellularLocation>
        <location evidence="5">Cytoplasm</location>
    </subcellularLocation>
</comment>
<comment type="similarity">
    <text evidence="5">Belongs to the RimM family.</text>
</comment>
<keyword evidence="4 5" id="KW-0143">Chaperone</keyword>
<evidence type="ECO:0000256" key="3">
    <source>
        <dbReference type="ARBA" id="ARBA00022552"/>
    </source>
</evidence>
<dbReference type="Pfam" id="PF05239">
    <property type="entry name" value="PRC"/>
    <property type="match status" value="1"/>
</dbReference>
<keyword evidence="3 5" id="KW-0698">rRNA processing</keyword>
<reference evidence="8" key="2">
    <citation type="submission" date="2020-09" db="EMBL/GenBank/DDBJ databases">
        <authorList>
            <person name="Sun Q."/>
            <person name="Ohkuma M."/>
        </authorList>
    </citation>
    <scope>NUCLEOTIDE SEQUENCE</scope>
    <source>
        <strain evidence="8">JCM 14719</strain>
    </source>
</reference>
<evidence type="ECO:0000256" key="2">
    <source>
        <dbReference type="ARBA" id="ARBA00022517"/>
    </source>
</evidence>
<dbReference type="NCBIfam" id="TIGR02273">
    <property type="entry name" value="16S_RimM"/>
    <property type="match status" value="1"/>
</dbReference>
<keyword evidence="9" id="KW-1185">Reference proteome</keyword>
<dbReference type="GO" id="GO:0005840">
    <property type="term" value="C:ribosome"/>
    <property type="evidence" value="ECO:0007669"/>
    <property type="project" value="InterPro"/>
</dbReference>
<comment type="subunit">
    <text evidence="5">Binds ribosomal protein uS19.</text>
</comment>
<evidence type="ECO:0000256" key="1">
    <source>
        <dbReference type="ARBA" id="ARBA00022490"/>
    </source>
</evidence>
<name>A0A8J3FBC2_9BACI</name>
<accession>A0A8J3FBC2</accession>
<evidence type="ECO:0000256" key="5">
    <source>
        <dbReference type="HAMAP-Rule" id="MF_00014"/>
    </source>
</evidence>
<feature type="domain" description="PRC-barrel" evidence="7">
    <location>
        <begin position="98"/>
        <end position="169"/>
    </location>
</feature>
<evidence type="ECO:0000259" key="6">
    <source>
        <dbReference type="Pfam" id="PF01782"/>
    </source>
</evidence>
<proteinExistence type="inferred from homology"/>
<dbReference type="EMBL" id="BMOF01000039">
    <property type="protein sequence ID" value="GGK04086.1"/>
    <property type="molecule type" value="Genomic_DNA"/>
</dbReference>
<dbReference type="GO" id="GO:0043022">
    <property type="term" value="F:ribosome binding"/>
    <property type="evidence" value="ECO:0007669"/>
    <property type="project" value="InterPro"/>
</dbReference>
<dbReference type="InterPro" id="IPR009000">
    <property type="entry name" value="Transl_B-barrel_sf"/>
</dbReference>
<dbReference type="PANTHER" id="PTHR33692:SF1">
    <property type="entry name" value="RIBOSOME MATURATION FACTOR RIMM"/>
    <property type="match status" value="1"/>
</dbReference>
<dbReference type="GO" id="GO:0006364">
    <property type="term" value="P:rRNA processing"/>
    <property type="evidence" value="ECO:0007669"/>
    <property type="project" value="UniProtKB-UniRule"/>
</dbReference>
<dbReference type="PANTHER" id="PTHR33692">
    <property type="entry name" value="RIBOSOME MATURATION FACTOR RIMM"/>
    <property type="match status" value="1"/>
</dbReference>
<organism evidence="8 9">
    <name type="scientific">Calditerricola satsumensis</name>
    <dbReference type="NCBI Taxonomy" id="373054"/>
    <lineage>
        <taxon>Bacteria</taxon>
        <taxon>Bacillati</taxon>
        <taxon>Bacillota</taxon>
        <taxon>Bacilli</taxon>
        <taxon>Bacillales</taxon>
        <taxon>Bacillaceae</taxon>
        <taxon>Calditerricola</taxon>
    </lineage>
</organism>
<dbReference type="SUPFAM" id="SSF50447">
    <property type="entry name" value="Translation proteins"/>
    <property type="match status" value="1"/>
</dbReference>